<keyword evidence="4" id="KW-1003">Cell membrane</keyword>
<name>A0A0N8NTV2_9CLOT</name>
<feature type="transmembrane region" description="Helical" evidence="8">
    <location>
        <begin position="65"/>
        <end position="89"/>
    </location>
</feature>
<dbReference type="InterPro" id="IPR004706">
    <property type="entry name" value="Arsenical-R_Acr3"/>
</dbReference>
<evidence type="ECO:0000313" key="9">
    <source>
        <dbReference type="EMBL" id="KPU45864.1"/>
    </source>
</evidence>
<evidence type="ECO:0000256" key="5">
    <source>
        <dbReference type="ARBA" id="ARBA00022692"/>
    </source>
</evidence>
<feature type="transmembrane region" description="Helical" evidence="8">
    <location>
        <begin position="159"/>
        <end position="177"/>
    </location>
</feature>
<feature type="transmembrane region" description="Helical" evidence="8">
    <location>
        <begin position="228"/>
        <end position="248"/>
    </location>
</feature>
<dbReference type="PANTHER" id="PTHR43057">
    <property type="entry name" value="ARSENITE EFFLUX TRANSPORTER"/>
    <property type="match status" value="1"/>
</dbReference>
<sequence length="324" mass="36128">MNLANKLQTVIILTSVLLGIVLGQLSFAQAHADKLIMPFLMIMLYGLFLQIQLRDIKNSFLNYKFTFTSVAINFIWTPVFAWLLGRILLNDVPELWLGFIMLMVTPCTDWYLVFTSLAKGNVPLGASILPLNFILQIVLLPFYLVYLGGAFVSIDVFNLLRGTLFVLAVPLILASISRKLSVSFFNKEWFDKNILSKTNAIQMIFLNLAIVAMFASQASIMIKNPALFLKLLPPVIIFFIVNFIVGQLTGRALKFQYRDIVALNLTTLARNSPISLAIAVASFPDKPLISLALIIGPLIELPVLALISQLLLMIHTSTPINNKL</sequence>
<feature type="transmembrane region" description="Helical" evidence="8">
    <location>
        <begin position="198"/>
        <end position="222"/>
    </location>
</feature>
<dbReference type="AlphaFoldDB" id="A0A0N8NTV2"/>
<dbReference type="Gene3D" id="1.20.1530.20">
    <property type="match status" value="1"/>
</dbReference>
<evidence type="ECO:0000256" key="8">
    <source>
        <dbReference type="SAM" id="Phobius"/>
    </source>
</evidence>
<dbReference type="OrthoDB" id="3254016at2"/>
<dbReference type="EMBL" id="LKET01000016">
    <property type="protein sequence ID" value="KPU45864.1"/>
    <property type="molecule type" value="Genomic_DNA"/>
</dbReference>
<dbReference type="PATRIC" id="fig|36849.3.peg.361"/>
<dbReference type="Proteomes" id="UP000050326">
    <property type="component" value="Unassembled WGS sequence"/>
</dbReference>
<keyword evidence="10" id="KW-1185">Reference proteome</keyword>
<proteinExistence type="inferred from homology"/>
<dbReference type="RefSeq" id="WP_054873484.1">
    <property type="nucleotide sequence ID" value="NZ_LKET01000016.1"/>
</dbReference>
<evidence type="ECO:0000256" key="2">
    <source>
        <dbReference type="ARBA" id="ARBA00010110"/>
    </source>
</evidence>
<evidence type="ECO:0000256" key="7">
    <source>
        <dbReference type="ARBA" id="ARBA00023136"/>
    </source>
</evidence>
<evidence type="ECO:0000256" key="3">
    <source>
        <dbReference type="ARBA" id="ARBA00022448"/>
    </source>
</evidence>
<dbReference type="GO" id="GO:0015105">
    <property type="term" value="F:arsenite transmembrane transporter activity"/>
    <property type="evidence" value="ECO:0007669"/>
    <property type="project" value="TreeGrafter"/>
</dbReference>
<dbReference type="GO" id="GO:0015104">
    <property type="term" value="F:antimonite transmembrane transporter activity"/>
    <property type="evidence" value="ECO:0007669"/>
    <property type="project" value="TreeGrafter"/>
</dbReference>
<protein>
    <submittedName>
        <fullName evidence="9">Sodium bile acid symporter family protein</fullName>
    </submittedName>
</protein>
<feature type="transmembrane region" description="Helical" evidence="8">
    <location>
        <begin position="35"/>
        <end position="53"/>
    </location>
</feature>
<dbReference type="InterPro" id="IPR038770">
    <property type="entry name" value="Na+/solute_symporter_sf"/>
</dbReference>
<keyword evidence="7 8" id="KW-0472">Membrane</keyword>
<keyword evidence="5 8" id="KW-0812">Transmembrane</keyword>
<keyword evidence="3" id="KW-0813">Transport</keyword>
<reference evidence="9 10" key="1">
    <citation type="submission" date="2015-09" db="EMBL/GenBank/DDBJ databases">
        <title>Genome sequence of Oxobacter pfennigii DSM 3222.</title>
        <authorList>
            <person name="Poehlein A."/>
            <person name="Bengelsdorf F.R."/>
            <person name="Schiel-Bengelsdorf B."/>
            <person name="Duerre P."/>
            <person name="Daniel R."/>
        </authorList>
    </citation>
    <scope>NUCLEOTIDE SEQUENCE [LARGE SCALE GENOMIC DNA]</scope>
    <source>
        <strain evidence="9 10">DSM 3222</strain>
    </source>
</reference>
<dbReference type="Pfam" id="PF01758">
    <property type="entry name" value="SBF"/>
    <property type="match status" value="1"/>
</dbReference>
<evidence type="ECO:0000256" key="1">
    <source>
        <dbReference type="ARBA" id="ARBA00004651"/>
    </source>
</evidence>
<gene>
    <name evidence="9" type="ORF">OXPF_03320</name>
</gene>
<evidence type="ECO:0000256" key="6">
    <source>
        <dbReference type="ARBA" id="ARBA00022989"/>
    </source>
</evidence>
<keyword evidence="6 8" id="KW-1133">Transmembrane helix</keyword>
<feature type="transmembrane region" description="Helical" evidence="8">
    <location>
        <begin position="289"/>
        <end position="314"/>
    </location>
</feature>
<dbReference type="GO" id="GO:0005886">
    <property type="term" value="C:plasma membrane"/>
    <property type="evidence" value="ECO:0007669"/>
    <property type="project" value="UniProtKB-SubCell"/>
</dbReference>
<comment type="similarity">
    <text evidence="2">Belongs to the arsenical resistance-3 (ACR3) (TC 2.A.59) family.</text>
</comment>
<dbReference type="STRING" id="36849.OXPF_03320"/>
<dbReference type="InterPro" id="IPR002657">
    <property type="entry name" value="BilAc:Na_symport/Acr3"/>
</dbReference>
<feature type="transmembrane region" description="Helical" evidence="8">
    <location>
        <begin position="7"/>
        <end position="29"/>
    </location>
</feature>
<comment type="caution">
    <text evidence="9">The sequence shown here is derived from an EMBL/GenBank/DDBJ whole genome shotgun (WGS) entry which is preliminary data.</text>
</comment>
<organism evidence="9 10">
    <name type="scientific">Oxobacter pfennigii</name>
    <dbReference type="NCBI Taxonomy" id="36849"/>
    <lineage>
        <taxon>Bacteria</taxon>
        <taxon>Bacillati</taxon>
        <taxon>Bacillota</taxon>
        <taxon>Clostridia</taxon>
        <taxon>Eubacteriales</taxon>
        <taxon>Clostridiaceae</taxon>
        <taxon>Oxobacter</taxon>
    </lineage>
</organism>
<evidence type="ECO:0000256" key="4">
    <source>
        <dbReference type="ARBA" id="ARBA00022475"/>
    </source>
</evidence>
<dbReference type="GO" id="GO:0015297">
    <property type="term" value="F:antiporter activity"/>
    <property type="evidence" value="ECO:0007669"/>
    <property type="project" value="InterPro"/>
</dbReference>
<feature type="transmembrane region" description="Helical" evidence="8">
    <location>
        <begin position="95"/>
        <end position="114"/>
    </location>
</feature>
<feature type="transmembrane region" description="Helical" evidence="8">
    <location>
        <begin position="126"/>
        <end position="147"/>
    </location>
</feature>
<dbReference type="PANTHER" id="PTHR43057:SF1">
    <property type="entry name" value="ARSENICAL-RESISTANCE PROTEIN 3"/>
    <property type="match status" value="1"/>
</dbReference>
<evidence type="ECO:0000313" key="10">
    <source>
        <dbReference type="Proteomes" id="UP000050326"/>
    </source>
</evidence>
<comment type="subcellular location">
    <subcellularLocation>
        <location evidence="1">Cell membrane</location>
        <topology evidence="1">Multi-pass membrane protein</topology>
    </subcellularLocation>
</comment>
<accession>A0A0N8NTV2</accession>